<keyword evidence="1" id="KW-1133">Transmembrane helix</keyword>
<sequence>MLLYLTWGIMLTTALFGVLNQYLRKVHYLGRRFTGACDVPVWMGGQCITVSQLLQIVANEFDASPREVRSMLQDLDEIITSATAEKSENVPLVTEIEDFDVYE</sequence>
<protein>
    <submittedName>
        <fullName evidence="2">Uncharacterized protein</fullName>
    </submittedName>
</protein>
<evidence type="ECO:0000313" key="2">
    <source>
        <dbReference type="EMBL" id="PIO57381.1"/>
    </source>
</evidence>
<organism evidence="2 3">
    <name type="scientific">Teladorsagia circumcincta</name>
    <name type="common">Brown stomach worm</name>
    <name type="synonym">Ostertagia circumcincta</name>
    <dbReference type="NCBI Taxonomy" id="45464"/>
    <lineage>
        <taxon>Eukaryota</taxon>
        <taxon>Metazoa</taxon>
        <taxon>Ecdysozoa</taxon>
        <taxon>Nematoda</taxon>
        <taxon>Chromadorea</taxon>
        <taxon>Rhabditida</taxon>
        <taxon>Rhabditina</taxon>
        <taxon>Rhabditomorpha</taxon>
        <taxon>Strongyloidea</taxon>
        <taxon>Trichostrongylidae</taxon>
        <taxon>Teladorsagia</taxon>
    </lineage>
</organism>
<evidence type="ECO:0000256" key="1">
    <source>
        <dbReference type="SAM" id="Phobius"/>
    </source>
</evidence>
<reference evidence="2 3" key="1">
    <citation type="submission" date="2015-09" db="EMBL/GenBank/DDBJ databases">
        <title>Draft genome of the parasitic nematode Teladorsagia circumcincta isolate WARC Sus (inbred).</title>
        <authorList>
            <person name="Mitreva M."/>
        </authorList>
    </citation>
    <scope>NUCLEOTIDE SEQUENCE [LARGE SCALE GENOMIC DNA]</scope>
    <source>
        <strain evidence="2 3">S</strain>
    </source>
</reference>
<keyword evidence="3" id="KW-1185">Reference proteome</keyword>
<dbReference type="Proteomes" id="UP000230423">
    <property type="component" value="Unassembled WGS sequence"/>
</dbReference>
<dbReference type="OrthoDB" id="297496at2759"/>
<dbReference type="AlphaFoldDB" id="A0A2G9THG0"/>
<accession>A0A2G9THG0</accession>
<dbReference type="EMBL" id="KZ365827">
    <property type="protein sequence ID" value="PIO57381.1"/>
    <property type="molecule type" value="Genomic_DNA"/>
</dbReference>
<feature type="transmembrane region" description="Helical" evidence="1">
    <location>
        <begin position="6"/>
        <end position="23"/>
    </location>
</feature>
<name>A0A2G9THG0_TELCI</name>
<proteinExistence type="predicted"/>
<gene>
    <name evidence="2" type="ORF">TELCIR_21211</name>
</gene>
<keyword evidence="1" id="KW-0472">Membrane</keyword>
<evidence type="ECO:0000313" key="3">
    <source>
        <dbReference type="Proteomes" id="UP000230423"/>
    </source>
</evidence>
<keyword evidence="1" id="KW-0812">Transmembrane</keyword>